<protein>
    <submittedName>
        <fullName evidence="1">Uncharacterized protein</fullName>
    </submittedName>
</protein>
<sequence>MDDDPDRCCELGMVAALIRENQEKVIAYGDSLDYNLMSFNQREVTTVLKALLEFRLEVIDQQPIGIRLLLDKTVTMYSHKKGKGSITIASLVDKVLMLAEQYNWTKEASQIPSLSNSIPYSFPKLSRCGDYTIKREVF</sequence>
<name>A0A5J4V624_9EUKA</name>
<dbReference type="EMBL" id="SNRW01009543">
    <property type="protein sequence ID" value="KAA6377842.1"/>
    <property type="molecule type" value="Genomic_DNA"/>
</dbReference>
<reference evidence="1 2" key="1">
    <citation type="submission" date="2019-03" db="EMBL/GenBank/DDBJ databases">
        <title>Single cell metagenomics reveals metabolic interactions within the superorganism composed of flagellate Streblomastix strix and complex community of Bacteroidetes bacteria on its surface.</title>
        <authorList>
            <person name="Treitli S.C."/>
            <person name="Kolisko M."/>
            <person name="Husnik F."/>
            <person name="Keeling P."/>
            <person name="Hampl V."/>
        </authorList>
    </citation>
    <scope>NUCLEOTIDE SEQUENCE [LARGE SCALE GENOMIC DNA]</scope>
    <source>
        <strain evidence="1">ST1C</strain>
    </source>
</reference>
<dbReference type="Proteomes" id="UP000324800">
    <property type="component" value="Unassembled WGS sequence"/>
</dbReference>
<organism evidence="1 2">
    <name type="scientific">Streblomastix strix</name>
    <dbReference type="NCBI Taxonomy" id="222440"/>
    <lineage>
        <taxon>Eukaryota</taxon>
        <taxon>Metamonada</taxon>
        <taxon>Preaxostyla</taxon>
        <taxon>Oxymonadida</taxon>
        <taxon>Streblomastigidae</taxon>
        <taxon>Streblomastix</taxon>
    </lineage>
</organism>
<evidence type="ECO:0000313" key="2">
    <source>
        <dbReference type="Proteomes" id="UP000324800"/>
    </source>
</evidence>
<accession>A0A5J4V624</accession>
<comment type="caution">
    <text evidence="1">The sequence shown here is derived from an EMBL/GenBank/DDBJ whole genome shotgun (WGS) entry which is preliminary data.</text>
</comment>
<evidence type="ECO:0000313" key="1">
    <source>
        <dbReference type="EMBL" id="KAA6377842.1"/>
    </source>
</evidence>
<gene>
    <name evidence="1" type="ORF">EZS28_026631</name>
</gene>
<dbReference type="AlphaFoldDB" id="A0A5J4V624"/>
<proteinExistence type="predicted"/>